<evidence type="ECO:0000313" key="5">
    <source>
        <dbReference type="Proteomes" id="UP000250079"/>
    </source>
</evidence>
<dbReference type="GO" id="GO:0046872">
    <property type="term" value="F:metal ion binding"/>
    <property type="evidence" value="ECO:0007669"/>
    <property type="project" value="UniProtKB-KW"/>
</dbReference>
<organism evidence="4 5">
    <name type="scientific">Granulosicoccus antarcticus IMCC3135</name>
    <dbReference type="NCBI Taxonomy" id="1192854"/>
    <lineage>
        <taxon>Bacteria</taxon>
        <taxon>Pseudomonadati</taxon>
        <taxon>Pseudomonadota</taxon>
        <taxon>Gammaproteobacteria</taxon>
        <taxon>Chromatiales</taxon>
        <taxon>Granulosicoccaceae</taxon>
        <taxon>Granulosicoccus</taxon>
    </lineage>
</organism>
<dbReference type="GO" id="GO:0019877">
    <property type="term" value="P:diaminopimelate biosynthetic process"/>
    <property type="evidence" value="ECO:0007669"/>
    <property type="project" value="UniProtKB-ARBA"/>
</dbReference>
<dbReference type="EMBL" id="CP018632">
    <property type="protein sequence ID" value="ASJ72520.1"/>
    <property type="molecule type" value="Genomic_DNA"/>
</dbReference>
<dbReference type="InterPro" id="IPR017439">
    <property type="entry name" value="Amidohydrolase"/>
</dbReference>
<comment type="cofactor">
    <cofactor evidence="2">
        <name>Mn(2+)</name>
        <dbReference type="ChEBI" id="CHEBI:29035"/>
    </cofactor>
    <text evidence="2">The Mn(2+) ion enhances activity.</text>
</comment>
<proteinExistence type="predicted"/>
<dbReference type="OrthoDB" id="9777385at2"/>
<dbReference type="SUPFAM" id="SSF53187">
    <property type="entry name" value="Zn-dependent exopeptidases"/>
    <property type="match status" value="1"/>
</dbReference>
<sequence>MRSTDRLHNLLPEIIQWRRDIHRHPELGYDVQRTAGFVAQKLRSFGFDEVVEGVGKTGVVGVIRGRSHESGKIIGLRADMDALPIVEASGAPWSSETDGRMHACGHDGHTAMLLGAARALADARDFDGSVVFIFQPAEEGGAGGLAMVEDEMMDRFGIQEVYGLHNMPDLPIGEFAIRPGPLMACADEFDIVVQGRGGHAAMPHDTIDPVVVAAHIVLALQSIVSRGARPTDPLVVSVTTLEVEGGAYNVIPQSVHMRGTLRAFDENLRVHSKQRIIDIAQQSAQVFGASAQVDYRDGYPPTVNHVLQTQFVIDVASKVVGSDKVDPDRVPMMAAEDFSYMLNERPGAFIFMGNGESASLHHPQYDFNDEAIRYGCEYWMTLVSEAMPLANS</sequence>
<gene>
    <name evidence="4" type="primary">yxeP_3</name>
    <name evidence="4" type="ORF">IMCC3135_12160</name>
</gene>
<dbReference type="Proteomes" id="UP000250079">
    <property type="component" value="Chromosome"/>
</dbReference>
<feature type="binding site" evidence="2">
    <location>
        <position position="106"/>
    </location>
    <ligand>
        <name>Mn(2+)</name>
        <dbReference type="ChEBI" id="CHEBI:29035"/>
        <label>2</label>
    </ligand>
</feature>
<feature type="binding site" evidence="2">
    <location>
        <position position="139"/>
    </location>
    <ligand>
        <name>Mn(2+)</name>
        <dbReference type="ChEBI" id="CHEBI:29035"/>
        <label>2</label>
    </ligand>
</feature>
<feature type="binding site" evidence="2">
    <location>
        <position position="104"/>
    </location>
    <ligand>
        <name>Mn(2+)</name>
        <dbReference type="ChEBI" id="CHEBI:29035"/>
        <label>2</label>
    </ligand>
</feature>
<dbReference type="Pfam" id="PF07687">
    <property type="entry name" value="M20_dimer"/>
    <property type="match status" value="1"/>
</dbReference>
<dbReference type="InterPro" id="IPR036264">
    <property type="entry name" value="Bact_exopeptidase_dim_dom"/>
</dbReference>
<keyword evidence="2" id="KW-0464">Manganese</keyword>
<dbReference type="InterPro" id="IPR011650">
    <property type="entry name" value="Peptidase_M20_dimer"/>
</dbReference>
<keyword evidence="1 4" id="KW-0378">Hydrolase</keyword>
<dbReference type="EC" id="3.-.-.-" evidence="4"/>
<evidence type="ECO:0000259" key="3">
    <source>
        <dbReference type="Pfam" id="PF07687"/>
    </source>
</evidence>
<protein>
    <submittedName>
        <fullName evidence="4">Putative hydrolase YxeP</fullName>
        <ecNumber evidence="4">3.-.-.-</ecNumber>
    </submittedName>
</protein>
<name>A0A2Z2NUS0_9GAMM</name>
<evidence type="ECO:0000256" key="2">
    <source>
        <dbReference type="PIRSR" id="PIRSR005962-1"/>
    </source>
</evidence>
<dbReference type="GO" id="GO:0050118">
    <property type="term" value="F:N-acetyldiaminopimelate deacetylase activity"/>
    <property type="evidence" value="ECO:0007669"/>
    <property type="project" value="UniProtKB-ARBA"/>
</dbReference>
<feature type="binding site" evidence="2">
    <location>
        <position position="361"/>
    </location>
    <ligand>
        <name>Mn(2+)</name>
        <dbReference type="ChEBI" id="CHEBI:29035"/>
        <label>2</label>
    </ligand>
</feature>
<dbReference type="KEGG" id="gai:IMCC3135_12160"/>
<keyword evidence="5" id="KW-1185">Reference proteome</keyword>
<dbReference type="PIRSF" id="PIRSF005962">
    <property type="entry name" value="Pept_M20D_amidohydro"/>
    <property type="match status" value="1"/>
</dbReference>
<dbReference type="InterPro" id="IPR002933">
    <property type="entry name" value="Peptidase_M20"/>
</dbReference>
<dbReference type="Gene3D" id="3.30.70.360">
    <property type="match status" value="1"/>
</dbReference>
<keyword evidence="2" id="KW-0479">Metal-binding</keyword>
<dbReference type="AlphaFoldDB" id="A0A2Z2NUS0"/>
<dbReference type="SUPFAM" id="SSF55031">
    <property type="entry name" value="Bacterial exopeptidase dimerisation domain"/>
    <property type="match status" value="1"/>
</dbReference>
<feature type="binding site" evidence="2">
    <location>
        <position position="165"/>
    </location>
    <ligand>
        <name>Mn(2+)</name>
        <dbReference type="ChEBI" id="CHEBI:29035"/>
        <label>2</label>
    </ligand>
</feature>
<dbReference type="FunFam" id="3.30.70.360:FF:000001">
    <property type="entry name" value="N-acetyldiaminopimelate deacetylase"/>
    <property type="match status" value="1"/>
</dbReference>
<accession>A0A2Z2NUS0</accession>
<feature type="domain" description="Peptidase M20 dimerisation" evidence="3">
    <location>
        <begin position="189"/>
        <end position="279"/>
    </location>
</feature>
<dbReference type="PANTHER" id="PTHR11014:SF63">
    <property type="entry name" value="METALLOPEPTIDASE, PUTATIVE (AFU_ORTHOLOGUE AFUA_6G09600)-RELATED"/>
    <property type="match status" value="1"/>
</dbReference>
<dbReference type="PANTHER" id="PTHR11014">
    <property type="entry name" value="PEPTIDASE M20 FAMILY MEMBER"/>
    <property type="match status" value="1"/>
</dbReference>
<reference evidence="4 5" key="1">
    <citation type="submission" date="2016-12" db="EMBL/GenBank/DDBJ databases">
        <authorList>
            <person name="Song W.-J."/>
            <person name="Kurnit D.M."/>
        </authorList>
    </citation>
    <scope>NUCLEOTIDE SEQUENCE [LARGE SCALE GENOMIC DNA]</scope>
    <source>
        <strain evidence="4 5">IMCC3135</strain>
    </source>
</reference>
<evidence type="ECO:0000256" key="1">
    <source>
        <dbReference type="ARBA" id="ARBA00022801"/>
    </source>
</evidence>
<dbReference type="Gene3D" id="3.40.630.10">
    <property type="entry name" value="Zn peptidases"/>
    <property type="match status" value="1"/>
</dbReference>
<dbReference type="Pfam" id="PF01546">
    <property type="entry name" value="Peptidase_M20"/>
    <property type="match status" value="1"/>
</dbReference>
<dbReference type="RefSeq" id="WP_088917823.1">
    <property type="nucleotide sequence ID" value="NZ_CP018632.1"/>
</dbReference>
<dbReference type="NCBIfam" id="TIGR01891">
    <property type="entry name" value="amidohydrolases"/>
    <property type="match status" value="1"/>
</dbReference>
<evidence type="ECO:0000313" key="4">
    <source>
        <dbReference type="EMBL" id="ASJ72520.1"/>
    </source>
</evidence>